<reference evidence="7" key="1">
    <citation type="submission" date="2021-07" db="EMBL/GenBank/DDBJ databases">
        <title>Genomic diversity and antimicrobial resistance of Prevotella spp. isolated from chronic lung disease airways.</title>
        <authorList>
            <person name="Webb K.A."/>
            <person name="Olagoke O.S."/>
            <person name="Baird T."/>
            <person name="Neill J."/>
            <person name="Pham A."/>
            <person name="Wells T.J."/>
            <person name="Ramsay K.A."/>
            <person name="Bell S.C."/>
            <person name="Sarovich D.S."/>
            <person name="Price E.P."/>
        </authorList>
    </citation>
    <scope>NUCLEOTIDE SEQUENCE</scope>
    <source>
        <strain evidence="7">SCHI0047.S.3</strain>
    </source>
</reference>
<evidence type="ECO:0000256" key="2">
    <source>
        <dbReference type="ARBA" id="ARBA00022475"/>
    </source>
</evidence>
<keyword evidence="6" id="KW-0012">Acyltransferase</keyword>
<evidence type="ECO:0000256" key="1">
    <source>
        <dbReference type="ARBA" id="ARBA00004533"/>
    </source>
</evidence>
<dbReference type="Pfam" id="PF03279">
    <property type="entry name" value="Lip_A_acyltrans"/>
    <property type="match status" value="1"/>
</dbReference>
<accession>A0AAW4NQZ5</accession>
<keyword evidence="3" id="KW-0997">Cell inner membrane</keyword>
<evidence type="ECO:0000256" key="4">
    <source>
        <dbReference type="ARBA" id="ARBA00022679"/>
    </source>
</evidence>
<comment type="subcellular location">
    <subcellularLocation>
        <location evidence="1">Cell inner membrane</location>
    </subcellularLocation>
</comment>
<keyword evidence="2" id="KW-1003">Cell membrane</keyword>
<evidence type="ECO:0000256" key="6">
    <source>
        <dbReference type="ARBA" id="ARBA00023315"/>
    </source>
</evidence>
<dbReference type="GO" id="GO:0009247">
    <property type="term" value="P:glycolipid biosynthetic process"/>
    <property type="evidence" value="ECO:0007669"/>
    <property type="project" value="UniProtKB-ARBA"/>
</dbReference>
<protein>
    <submittedName>
        <fullName evidence="7">Uncharacterized protein</fullName>
    </submittedName>
</protein>
<evidence type="ECO:0000313" key="8">
    <source>
        <dbReference type="Proteomes" id="UP001196873"/>
    </source>
</evidence>
<name>A0AAW4NQZ5_9BACT</name>
<sequence length="367" mass="43411">MNIVEIRKQVVEFVEEQVDKIVHEEKAKYKLLHFATMSHNLFNFMPKLPGSEHWSIYKRILRDRILSMNNDYFLTFNYQAMMRNLSKESLSPYLPAIIASFHFGDRTGYFFPIIRENLNIALLSGYAGEGLMKKQEETDKQVAFTKRFYPQSTTKIELLSYTSKTLFFDMIKKINEGYSIMWFPDWTDKYVNPEECVEVSFLGRQIYIPKGLALFSLMSKRPIIPLFSFYDEEMQPECVIGDIIQPTGAMLKEYIVTATQKLYEQLENNLAQHYDHWKGWFNIHRFTTGKEIVYDYAIPELNHKNGHKYNINTCLFNFNNNHFVMNRVSGKIIELDADMFDKLQQKQFDMLPDDDLRVLYRNGILVE</sequence>
<evidence type="ECO:0000313" key="7">
    <source>
        <dbReference type="EMBL" id="MBW4865318.1"/>
    </source>
</evidence>
<keyword evidence="5" id="KW-0472">Membrane</keyword>
<dbReference type="EMBL" id="JAHXRF010000006">
    <property type="protein sequence ID" value="MBW4865318.1"/>
    <property type="molecule type" value="Genomic_DNA"/>
</dbReference>
<dbReference type="AlphaFoldDB" id="A0AAW4NQZ5"/>
<keyword evidence="4" id="KW-0808">Transferase</keyword>
<comment type="caution">
    <text evidence="7">The sequence shown here is derived from an EMBL/GenBank/DDBJ whole genome shotgun (WGS) entry which is preliminary data.</text>
</comment>
<dbReference type="InterPro" id="IPR004960">
    <property type="entry name" value="LipA_acyltrans"/>
</dbReference>
<organism evidence="7 8">
    <name type="scientific">Segatella salivae</name>
    <dbReference type="NCBI Taxonomy" id="228604"/>
    <lineage>
        <taxon>Bacteria</taxon>
        <taxon>Pseudomonadati</taxon>
        <taxon>Bacteroidota</taxon>
        <taxon>Bacteroidia</taxon>
        <taxon>Bacteroidales</taxon>
        <taxon>Prevotellaceae</taxon>
        <taxon>Segatella</taxon>
    </lineage>
</organism>
<dbReference type="Proteomes" id="UP001196873">
    <property type="component" value="Unassembled WGS sequence"/>
</dbReference>
<evidence type="ECO:0000256" key="5">
    <source>
        <dbReference type="ARBA" id="ARBA00023136"/>
    </source>
</evidence>
<dbReference type="GO" id="GO:0016746">
    <property type="term" value="F:acyltransferase activity"/>
    <property type="evidence" value="ECO:0007669"/>
    <property type="project" value="UniProtKB-KW"/>
</dbReference>
<dbReference type="GO" id="GO:0005886">
    <property type="term" value="C:plasma membrane"/>
    <property type="evidence" value="ECO:0007669"/>
    <property type="project" value="UniProtKB-SubCell"/>
</dbReference>
<gene>
    <name evidence="7" type="ORF">KZY68_04670</name>
</gene>
<evidence type="ECO:0000256" key="3">
    <source>
        <dbReference type="ARBA" id="ARBA00022519"/>
    </source>
</evidence>
<dbReference type="RefSeq" id="WP_219427583.1">
    <property type="nucleotide sequence ID" value="NZ_JAHXRD010000007.1"/>
</dbReference>
<proteinExistence type="predicted"/>